<dbReference type="GO" id="GO:0046872">
    <property type="term" value="F:metal ion binding"/>
    <property type="evidence" value="ECO:0007669"/>
    <property type="project" value="UniProtKB-KW"/>
</dbReference>
<dbReference type="GO" id="GO:0044281">
    <property type="term" value="P:small molecule metabolic process"/>
    <property type="evidence" value="ECO:0007669"/>
    <property type="project" value="UniProtKB-ARBA"/>
</dbReference>
<evidence type="ECO:0000256" key="2">
    <source>
        <dbReference type="ARBA" id="ARBA00022723"/>
    </source>
</evidence>
<dbReference type="Pfam" id="PF13419">
    <property type="entry name" value="HAD_2"/>
    <property type="match status" value="1"/>
</dbReference>
<comment type="caution">
    <text evidence="5">The sequence shown here is derived from an EMBL/GenBank/DDBJ whole genome shotgun (WGS) entry which is preliminary data.</text>
</comment>
<dbReference type="PANTHER" id="PTHR46470:SF2">
    <property type="entry name" value="GLYCERALDEHYDE 3-PHOSPHATE PHOSPHATASE"/>
    <property type="match status" value="1"/>
</dbReference>
<dbReference type="Proteomes" id="UP000178490">
    <property type="component" value="Unassembled WGS sequence"/>
</dbReference>
<evidence type="ECO:0000256" key="3">
    <source>
        <dbReference type="ARBA" id="ARBA00022801"/>
    </source>
</evidence>
<keyword evidence="4" id="KW-0460">Magnesium</keyword>
<sequence length="216" mass="25496">MKIFWDNIELDKVKAVLLDLDNTIYKYQVCHDYALGCCYRELRRINKNFDQTEFKSSYTQAQESVKKYLPNQGSGHSRLLYFQVFFEKIYGRTEIRMTERFEDIYWKNFLKKMILVSGMMVFLKKCRKLNIKICIVSDLTTKIQFKKICFLKLDKYIDYVVTSEEAGAEKPFPNIFQLALDKLKLGKGEVIMIGDHHKKDIQGAKSFGIKKVYQVS</sequence>
<accession>A0A1F6P066</accession>
<keyword evidence="2" id="KW-0479">Metal-binding</keyword>
<dbReference type="EMBL" id="MFRC01000037">
    <property type="protein sequence ID" value="OGH89567.1"/>
    <property type="molecule type" value="Genomic_DNA"/>
</dbReference>
<dbReference type="InterPro" id="IPR051400">
    <property type="entry name" value="HAD-like_hydrolase"/>
</dbReference>
<dbReference type="InterPro" id="IPR041492">
    <property type="entry name" value="HAD_2"/>
</dbReference>
<dbReference type="NCBIfam" id="TIGR01549">
    <property type="entry name" value="HAD-SF-IA-v1"/>
    <property type="match status" value="1"/>
</dbReference>
<evidence type="ECO:0000256" key="1">
    <source>
        <dbReference type="ARBA" id="ARBA00001946"/>
    </source>
</evidence>
<reference evidence="5 6" key="1">
    <citation type="journal article" date="2016" name="Nat. Commun.">
        <title>Thousands of microbial genomes shed light on interconnected biogeochemical processes in an aquifer system.</title>
        <authorList>
            <person name="Anantharaman K."/>
            <person name="Brown C.T."/>
            <person name="Hug L.A."/>
            <person name="Sharon I."/>
            <person name="Castelle C.J."/>
            <person name="Probst A.J."/>
            <person name="Thomas B.C."/>
            <person name="Singh A."/>
            <person name="Wilkins M.J."/>
            <person name="Karaoz U."/>
            <person name="Brodie E.L."/>
            <person name="Williams K.H."/>
            <person name="Hubbard S.S."/>
            <person name="Banfield J.F."/>
        </authorList>
    </citation>
    <scope>NUCLEOTIDE SEQUENCE [LARGE SCALE GENOMIC DNA]</scope>
</reference>
<dbReference type="PRINTS" id="PR00413">
    <property type="entry name" value="HADHALOGNASE"/>
</dbReference>
<dbReference type="InterPro" id="IPR006439">
    <property type="entry name" value="HAD-SF_hydro_IA"/>
</dbReference>
<dbReference type="SFLD" id="SFLDG01129">
    <property type="entry name" value="C1.5:_HAD__Beta-PGM__Phosphata"/>
    <property type="match status" value="1"/>
</dbReference>
<dbReference type="InterPro" id="IPR023214">
    <property type="entry name" value="HAD_sf"/>
</dbReference>
<evidence type="ECO:0000256" key="4">
    <source>
        <dbReference type="ARBA" id="ARBA00022842"/>
    </source>
</evidence>
<dbReference type="GO" id="GO:0016791">
    <property type="term" value="F:phosphatase activity"/>
    <property type="evidence" value="ECO:0007669"/>
    <property type="project" value="TreeGrafter"/>
</dbReference>
<dbReference type="InterPro" id="IPR036412">
    <property type="entry name" value="HAD-like_sf"/>
</dbReference>
<organism evidence="5 6">
    <name type="scientific">Candidatus Magasanikbacteria bacterium RIFOXYD2_FULL_36_9</name>
    <dbReference type="NCBI Taxonomy" id="1798707"/>
    <lineage>
        <taxon>Bacteria</taxon>
        <taxon>Candidatus Magasanikiibacteriota</taxon>
    </lineage>
</organism>
<dbReference type="Gene3D" id="3.40.50.1000">
    <property type="entry name" value="HAD superfamily/HAD-like"/>
    <property type="match status" value="1"/>
</dbReference>
<protein>
    <submittedName>
        <fullName evidence="5">Uncharacterized protein</fullName>
    </submittedName>
</protein>
<dbReference type="AlphaFoldDB" id="A0A1F6P066"/>
<dbReference type="Gene3D" id="1.10.150.520">
    <property type="match status" value="1"/>
</dbReference>
<evidence type="ECO:0000313" key="5">
    <source>
        <dbReference type="EMBL" id="OGH89567.1"/>
    </source>
</evidence>
<gene>
    <name evidence="5" type="ORF">A2537_01650</name>
</gene>
<evidence type="ECO:0000313" key="6">
    <source>
        <dbReference type="Proteomes" id="UP000178490"/>
    </source>
</evidence>
<proteinExistence type="predicted"/>
<dbReference type="SFLD" id="SFLDS00003">
    <property type="entry name" value="Haloacid_Dehalogenase"/>
    <property type="match status" value="1"/>
</dbReference>
<comment type="cofactor">
    <cofactor evidence="1">
        <name>Mg(2+)</name>
        <dbReference type="ChEBI" id="CHEBI:18420"/>
    </cofactor>
</comment>
<name>A0A1F6P066_9BACT</name>
<dbReference type="PANTHER" id="PTHR46470">
    <property type="entry name" value="N-ACYLNEURAMINATE-9-PHOSPHATASE"/>
    <property type="match status" value="1"/>
</dbReference>
<keyword evidence="3" id="KW-0378">Hydrolase</keyword>
<dbReference type="SUPFAM" id="SSF56784">
    <property type="entry name" value="HAD-like"/>
    <property type="match status" value="1"/>
</dbReference>